<feature type="region of interest" description="Disordered" evidence="7">
    <location>
        <begin position="60"/>
        <end position="91"/>
    </location>
</feature>
<evidence type="ECO:0000313" key="8">
    <source>
        <dbReference type="EMBL" id="KAK2114954.1"/>
    </source>
</evidence>
<dbReference type="EMBL" id="JASSZA010000003">
    <property type="protein sequence ID" value="KAK2114954.1"/>
    <property type="molecule type" value="Genomic_DNA"/>
</dbReference>
<dbReference type="InterPro" id="IPR023395">
    <property type="entry name" value="MCP_dom_sf"/>
</dbReference>
<comment type="caution">
    <text evidence="8">The sequence shown here is derived from an EMBL/GenBank/DDBJ whole genome shotgun (WGS) entry which is preliminary data.</text>
</comment>
<dbReference type="Pfam" id="PF00153">
    <property type="entry name" value="Mito_carr"/>
    <property type="match status" value="1"/>
</dbReference>
<comment type="similarity">
    <text evidence="2">Belongs to the mitochondrial carrier (TC 2.A.29) family.</text>
</comment>
<evidence type="ECO:0000256" key="2">
    <source>
        <dbReference type="ARBA" id="ARBA00006375"/>
    </source>
</evidence>
<dbReference type="InterPro" id="IPR018108">
    <property type="entry name" value="MCP_transmembrane"/>
</dbReference>
<keyword evidence="6" id="KW-0472">Membrane</keyword>
<sequence>MGDHALSFLKDFLAGGVAAAVSKTAVAPIERVKLLLQGAGAGAAGRLRGAGRGAPRTIYARPQARAPTRRRGKRQSQIPGVGWRPAQILRP</sequence>
<dbReference type="SUPFAM" id="SSF103506">
    <property type="entry name" value="Mitochondrial carrier"/>
    <property type="match status" value="1"/>
</dbReference>
<name>A0ABQ9W1N3_SAGOE</name>
<accession>A0ABQ9W1N3</accession>
<evidence type="ECO:0000256" key="6">
    <source>
        <dbReference type="ARBA" id="ARBA00023136"/>
    </source>
</evidence>
<evidence type="ECO:0000256" key="3">
    <source>
        <dbReference type="ARBA" id="ARBA00022448"/>
    </source>
</evidence>
<gene>
    <name evidence="8" type="ORF">P7K49_005579</name>
</gene>
<protein>
    <recommendedName>
        <fullName evidence="10">ADP/ATP translocase</fullName>
    </recommendedName>
</protein>
<evidence type="ECO:0000256" key="5">
    <source>
        <dbReference type="ARBA" id="ARBA00022737"/>
    </source>
</evidence>
<keyword evidence="9" id="KW-1185">Reference proteome</keyword>
<evidence type="ECO:0008006" key="10">
    <source>
        <dbReference type="Google" id="ProtNLM"/>
    </source>
</evidence>
<dbReference type="Gene3D" id="1.50.40.10">
    <property type="entry name" value="Mitochondrial carrier domain"/>
    <property type="match status" value="1"/>
</dbReference>
<keyword evidence="4" id="KW-0812">Transmembrane</keyword>
<dbReference type="InterPro" id="IPR002067">
    <property type="entry name" value="MCP"/>
</dbReference>
<dbReference type="Proteomes" id="UP001266305">
    <property type="component" value="Unassembled WGS sequence"/>
</dbReference>
<keyword evidence="3" id="KW-0813">Transport</keyword>
<dbReference type="PRINTS" id="PR00926">
    <property type="entry name" value="MITOCARRIER"/>
</dbReference>
<evidence type="ECO:0000313" key="9">
    <source>
        <dbReference type="Proteomes" id="UP001266305"/>
    </source>
</evidence>
<keyword evidence="5" id="KW-0677">Repeat</keyword>
<reference evidence="8 9" key="1">
    <citation type="submission" date="2023-05" db="EMBL/GenBank/DDBJ databases">
        <title>B98-5 Cell Line De Novo Hybrid Assembly: An Optical Mapping Approach.</title>
        <authorList>
            <person name="Kananen K."/>
            <person name="Auerbach J.A."/>
            <person name="Kautto E."/>
            <person name="Blachly J.S."/>
        </authorList>
    </citation>
    <scope>NUCLEOTIDE SEQUENCE [LARGE SCALE GENOMIC DNA]</scope>
    <source>
        <strain evidence="8">B95-8</strain>
        <tissue evidence="8">Cell line</tissue>
    </source>
</reference>
<comment type="subcellular location">
    <subcellularLocation>
        <location evidence="1">Membrane</location>
        <topology evidence="1">Multi-pass membrane protein</topology>
    </subcellularLocation>
</comment>
<evidence type="ECO:0000256" key="4">
    <source>
        <dbReference type="ARBA" id="ARBA00022692"/>
    </source>
</evidence>
<organism evidence="8 9">
    <name type="scientific">Saguinus oedipus</name>
    <name type="common">Cotton-top tamarin</name>
    <name type="synonym">Oedipomidas oedipus</name>
    <dbReference type="NCBI Taxonomy" id="9490"/>
    <lineage>
        <taxon>Eukaryota</taxon>
        <taxon>Metazoa</taxon>
        <taxon>Chordata</taxon>
        <taxon>Craniata</taxon>
        <taxon>Vertebrata</taxon>
        <taxon>Euteleostomi</taxon>
        <taxon>Mammalia</taxon>
        <taxon>Eutheria</taxon>
        <taxon>Euarchontoglires</taxon>
        <taxon>Primates</taxon>
        <taxon>Haplorrhini</taxon>
        <taxon>Platyrrhini</taxon>
        <taxon>Cebidae</taxon>
        <taxon>Callitrichinae</taxon>
        <taxon>Saguinus</taxon>
    </lineage>
</organism>
<proteinExistence type="inferred from homology"/>
<evidence type="ECO:0000256" key="7">
    <source>
        <dbReference type="SAM" id="MobiDB-lite"/>
    </source>
</evidence>
<evidence type="ECO:0000256" key="1">
    <source>
        <dbReference type="ARBA" id="ARBA00004141"/>
    </source>
</evidence>